<proteinExistence type="predicted"/>
<feature type="region of interest" description="Disordered" evidence="1">
    <location>
        <begin position="1"/>
        <end position="28"/>
    </location>
</feature>
<accession>A0ABS4YGE1</accession>
<organism evidence="2 3">
    <name type="scientific">Brachybacterium fresconis</name>
    <dbReference type="NCBI Taxonomy" id="173363"/>
    <lineage>
        <taxon>Bacteria</taxon>
        <taxon>Bacillati</taxon>
        <taxon>Actinomycetota</taxon>
        <taxon>Actinomycetes</taxon>
        <taxon>Micrococcales</taxon>
        <taxon>Dermabacteraceae</taxon>
        <taxon>Brachybacterium</taxon>
    </lineage>
</organism>
<dbReference type="EMBL" id="JAGIOC010000001">
    <property type="protein sequence ID" value="MBP2407685.1"/>
    <property type="molecule type" value="Genomic_DNA"/>
</dbReference>
<reference evidence="2 3" key="1">
    <citation type="submission" date="2021-03" db="EMBL/GenBank/DDBJ databases">
        <title>Sequencing the genomes of 1000 actinobacteria strains.</title>
        <authorList>
            <person name="Klenk H.-P."/>
        </authorList>
    </citation>
    <scope>NUCLEOTIDE SEQUENCE [LARGE SCALE GENOMIC DNA]</scope>
    <source>
        <strain evidence="2 3">DSM 14564</strain>
    </source>
</reference>
<keyword evidence="3" id="KW-1185">Reference proteome</keyword>
<protein>
    <submittedName>
        <fullName evidence="2">Uncharacterized protein</fullName>
    </submittedName>
</protein>
<sequence>MSENSPRERSSHEPDPATQEQWQQEREHVLSEYGTWRLTADEDAPAADEVRTLETLLRLKAEQQASPEPGLWTEELATELLTEVVPRTVIQPREHAMDMVPTLGRFFTYLGQTGRWAADSMPPQAAPMMLSSLEFATLEAADDPSRRSFSTNILGHGLALGVDLEDDDELAGYMHWYNSLPDDERVELSDTGRLDDPTVPFDRDESLRAAREESLRSSSWPWFLPELEDGDGITVTELGTDQESQVYADNSFVAVAAGILDLVGDGSRRITGTQALTRTDCTALLEATGTARTVRSMWQHPEIAGPWITLLDGGWLSLTGTRVRREPGPVPYVTRSDDPEKFVEFGHAVLTATMFGRDAREPDDGGFRGMPDTLAALLVACSEQGLDLHENLDRAPQEGRAQASVERTAAERSVEEWQRWSNVQVDLDALTESGVLTRDGARYRGSAAVMAALVALIKDQETHGSGTD</sequence>
<evidence type="ECO:0000313" key="3">
    <source>
        <dbReference type="Proteomes" id="UP000698222"/>
    </source>
</evidence>
<feature type="compositionally biased region" description="Basic and acidic residues" evidence="1">
    <location>
        <begin position="1"/>
        <end position="15"/>
    </location>
</feature>
<comment type="caution">
    <text evidence="2">The sequence shown here is derived from an EMBL/GenBank/DDBJ whole genome shotgun (WGS) entry which is preliminary data.</text>
</comment>
<evidence type="ECO:0000313" key="2">
    <source>
        <dbReference type="EMBL" id="MBP2407685.1"/>
    </source>
</evidence>
<dbReference type="Proteomes" id="UP000698222">
    <property type="component" value="Unassembled WGS sequence"/>
</dbReference>
<gene>
    <name evidence="2" type="ORF">JOF44_000588</name>
</gene>
<name>A0ABS4YGE1_9MICO</name>
<evidence type="ECO:0000256" key="1">
    <source>
        <dbReference type="SAM" id="MobiDB-lite"/>
    </source>
</evidence>
<dbReference type="RefSeq" id="WP_245348829.1">
    <property type="nucleotide sequence ID" value="NZ_BAAAJV010000011.1"/>
</dbReference>